<evidence type="ECO:0000313" key="8">
    <source>
        <dbReference type="Proteomes" id="UP000199607"/>
    </source>
</evidence>
<dbReference type="Pfam" id="PF00440">
    <property type="entry name" value="TetR_N"/>
    <property type="match status" value="1"/>
</dbReference>
<dbReference type="PRINTS" id="PR00455">
    <property type="entry name" value="HTHTETR"/>
</dbReference>
<evidence type="ECO:0000256" key="1">
    <source>
        <dbReference type="ARBA" id="ARBA00022491"/>
    </source>
</evidence>
<evidence type="ECO:0000256" key="2">
    <source>
        <dbReference type="ARBA" id="ARBA00023015"/>
    </source>
</evidence>
<proteinExistence type="predicted"/>
<dbReference type="PANTHER" id="PTHR47506:SF6">
    <property type="entry name" value="HTH-TYPE TRANSCRIPTIONAL REPRESSOR NEMR"/>
    <property type="match status" value="1"/>
</dbReference>
<dbReference type="STRING" id="553466.SAMN04487950_0305"/>
<evidence type="ECO:0000256" key="5">
    <source>
        <dbReference type="PROSITE-ProRule" id="PRU00335"/>
    </source>
</evidence>
<dbReference type="AlphaFoldDB" id="A0A1I4B432"/>
<dbReference type="GO" id="GO:0003677">
    <property type="term" value="F:DNA binding"/>
    <property type="evidence" value="ECO:0007669"/>
    <property type="project" value="UniProtKB-UniRule"/>
</dbReference>
<dbReference type="Gene3D" id="1.10.357.10">
    <property type="entry name" value="Tetracycline Repressor, domain 2"/>
    <property type="match status" value="1"/>
</dbReference>
<keyword evidence="4" id="KW-0804">Transcription</keyword>
<feature type="domain" description="HTH tetR-type" evidence="6">
    <location>
        <begin position="3"/>
        <end position="63"/>
    </location>
</feature>
<dbReference type="SUPFAM" id="SSF48498">
    <property type="entry name" value="Tetracyclin repressor-like, C-terminal domain"/>
    <property type="match status" value="1"/>
</dbReference>
<dbReference type="PROSITE" id="PS50977">
    <property type="entry name" value="HTH_TETR_2"/>
    <property type="match status" value="1"/>
</dbReference>
<dbReference type="RefSeq" id="WP_089864808.1">
    <property type="nucleotide sequence ID" value="NZ_FOTC01000001.1"/>
</dbReference>
<evidence type="ECO:0000259" key="6">
    <source>
        <dbReference type="PROSITE" id="PS50977"/>
    </source>
</evidence>
<dbReference type="InterPro" id="IPR036271">
    <property type="entry name" value="Tet_transcr_reg_TetR-rel_C_sf"/>
</dbReference>
<keyword evidence="3 5" id="KW-0238">DNA-binding</keyword>
<dbReference type="InterPro" id="IPR039538">
    <property type="entry name" value="BetI_C"/>
</dbReference>
<sequence>MTQEPVDDIVDATYCALCKHGYAEMTMQNIADECDKSKAALHYHFDSKQALLETFLDALLDNFEDNIADLDGDDPVERLFHLIEYVLTPPADDDGTPDAEFKTAILELKAQAPYESVYRKRLTAFDEYLCARIETLVADGIDEGLVVAERDPEDVATFIKTYLTGAQTRFVATGAPFEESHRLLVEYIRTELLVDGVNVDVSEVPA</sequence>
<dbReference type="Proteomes" id="UP000199607">
    <property type="component" value="Unassembled WGS sequence"/>
</dbReference>
<dbReference type="InterPro" id="IPR009057">
    <property type="entry name" value="Homeodomain-like_sf"/>
</dbReference>
<dbReference type="SUPFAM" id="SSF46689">
    <property type="entry name" value="Homeodomain-like"/>
    <property type="match status" value="1"/>
</dbReference>
<evidence type="ECO:0000256" key="4">
    <source>
        <dbReference type="ARBA" id="ARBA00023163"/>
    </source>
</evidence>
<keyword evidence="1" id="KW-0678">Repressor</keyword>
<keyword evidence="2" id="KW-0805">Transcription regulation</keyword>
<reference evidence="8" key="1">
    <citation type="submission" date="2016-10" db="EMBL/GenBank/DDBJ databases">
        <authorList>
            <person name="Varghese N."/>
            <person name="Submissions S."/>
        </authorList>
    </citation>
    <scope>NUCLEOTIDE SEQUENCE [LARGE SCALE GENOMIC DNA]</scope>
    <source>
        <strain evidence="8">CGMCC 1.7738</strain>
    </source>
</reference>
<organism evidence="7 8">
    <name type="scientific">Halogranum rubrum</name>
    <dbReference type="NCBI Taxonomy" id="553466"/>
    <lineage>
        <taxon>Archaea</taxon>
        <taxon>Methanobacteriati</taxon>
        <taxon>Methanobacteriota</taxon>
        <taxon>Stenosarchaea group</taxon>
        <taxon>Halobacteria</taxon>
        <taxon>Halobacteriales</taxon>
        <taxon>Haloferacaceae</taxon>
    </lineage>
</organism>
<evidence type="ECO:0000313" key="7">
    <source>
        <dbReference type="EMBL" id="SFK63662.1"/>
    </source>
</evidence>
<accession>A0A1I4B432</accession>
<name>A0A1I4B432_9EURY</name>
<protein>
    <submittedName>
        <fullName evidence="7">Transcriptional regulator, TetR family</fullName>
    </submittedName>
</protein>
<dbReference type="EMBL" id="FOTC01000001">
    <property type="protein sequence ID" value="SFK63662.1"/>
    <property type="molecule type" value="Genomic_DNA"/>
</dbReference>
<dbReference type="InterPro" id="IPR001647">
    <property type="entry name" value="HTH_TetR"/>
</dbReference>
<keyword evidence="8" id="KW-1185">Reference proteome</keyword>
<dbReference type="PANTHER" id="PTHR47506">
    <property type="entry name" value="TRANSCRIPTIONAL REGULATORY PROTEIN"/>
    <property type="match status" value="1"/>
</dbReference>
<gene>
    <name evidence="7" type="ORF">SAMN04487950_0305</name>
</gene>
<dbReference type="Pfam" id="PF13977">
    <property type="entry name" value="TetR_C_6"/>
    <property type="match status" value="1"/>
</dbReference>
<feature type="DNA-binding region" description="H-T-H motif" evidence="5">
    <location>
        <begin position="26"/>
        <end position="45"/>
    </location>
</feature>
<evidence type="ECO:0000256" key="3">
    <source>
        <dbReference type="ARBA" id="ARBA00023125"/>
    </source>
</evidence>